<dbReference type="PANTHER" id="PTHR30329">
    <property type="entry name" value="STATOR ELEMENT OF FLAGELLAR MOTOR COMPLEX"/>
    <property type="match status" value="1"/>
</dbReference>
<feature type="transmembrane region" description="Helical" evidence="5">
    <location>
        <begin position="71"/>
        <end position="90"/>
    </location>
</feature>
<dbReference type="AlphaFoldDB" id="A0A558CLP1"/>
<dbReference type="Gene3D" id="3.30.1330.60">
    <property type="entry name" value="OmpA-like domain"/>
    <property type="match status" value="1"/>
</dbReference>
<dbReference type="PROSITE" id="PS51123">
    <property type="entry name" value="OMPA_2"/>
    <property type="match status" value="1"/>
</dbReference>
<dbReference type="PROSITE" id="PS51257">
    <property type="entry name" value="PROKAR_LIPOPROTEIN"/>
    <property type="match status" value="1"/>
</dbReference>
<organism evidence="7 8">
    <name type="scientific">Sedimenticola thiotaurini</name>
    <dbReference type="NCBI Taxonomy" id="1543721"/>
    <lineage>
        <taxon>Bacteria</taxon>
        <taxon>Pseudomonadati</taxon>
        <taxon>Pseudomonadota</taxon>
        <taxon>Gammaproteobacteria</taxon>
        <taxon>Chromatiales</taxon>
        <taxon>Sedimenticolaceae</taxon>
        <taxon>Sedimenticola</taxon>
    </lineage>
</organism>
<evidence type="ECO:0000256" key="5">
    <source>
        <dbReference type="SAM" id="Phobius"/>
    </source>
</evidence>
<keyword evidence="5" id="KW-1133">Transmembrane helix</keyword>
<dbReference type="CDD" id="cd07185">
    <property type="entry name" value="OmpA_C-like"/>
    <property type="match status" value="1"/>
</dbReference>
<dbReference type="EMBL" id="VMRY01000116">
    <property type="protein sequence ID" value="TVT49691.1"/>
    <property type="molecule type" value="Genomic_DNA"/>
</dbReference>
<keyword evidence="2 4" id="KW-0472">Membrane</keyword>
<dbReference type="InterPro" id="IPR039567">
    <property type="entry name" value="Gly-zipper"/>
</dbReference>
<evidence type="ECO:0000313" key="8">
    <source>
        <dbReference type="Proteomes" id="UP000317355"/>
    </source>
</evidence>
<accession>A0A558CLP1</accession>
<keyword evidence="3" id="KW-0998">Cell outer membrane</keyword>
<evidence type="ECO:0000259" key="6">
    <source>
        <dbReference type="PROSITE" id="PS51123"/>
    </source>
</evidence>
<protein>
    <submittedName>
        <fullName evidence="7">OmpA family protein</fullName>
    </submittedName>
</protein>
<reference evidence="7 8" key="1">
    <citation type="submission" date="2019-07" db="EMBL/GenBank/DDBJ databases">
        <title>The pathways for chlorine oxyanion respiration interact through the shared metabolite chlorate.</title>
        <authorList>
            <person name="Barnum T.P."/>
            <person name="Cheng Y."/>
            <person name="Hill K.A."/>
            <person name="Lucas L.N."/>
            <person name="Carlson H.K."/>
            <person name="Coates J.D."/>
        </authorList>
    </citation>
    <scope>NUCLEOTIDE SEQUENCE [LARGE SCALE GENOMIC DNA]</scope>
    <source>
        <strain evidence="7">BK-3</strain>
    </source>
</reference>
<dbReference type="Proteomes" id="UP000317355">
    <property type="component" value="Unassembled WGS sequence"/>
</dbReference>
<keyword evidence="5" id="KW-0812">Transmembrane</keyword>
<gene>
    <name evidence="7" type="ORF">FHK82_16935</name>
</gene>
<proteinExistence type="predicted"/>
<evidence type="ECO:0000313" key="7">
    <source>
        <dbReference type="EMBL" id="TVT49691.1"/>
    </source>
</evidence>
<dbReference type="Pfam" id="PF13488">
    <property type="entry name" value="Gly-zipper_Omp"/>
    <property type="match status" value="1"/>
</dbReference>
<dbReference type="PANTHER" id="PTHR30329:SF21">
    <property type="entry name" value="LIPOPROTEIN YIAD-RELATED"/>
    <property type="match status" value="1"/>
</dbReference>
<evidence type="ECO:0000256" key="4">
    <source>
        <dbReference type="PROSITE-ProRule" id="PRU00473"/>
    </source>
</evidence>
<dbReference type="PROSITE" id="PS01068">
    <property type="entry name" value="OMPA_1"/>
    <property type="match status" value="1"/>
</dbReference>
<dbReference type="InterPro" id="IPR006665">
    <property type="entry name" value="OmpA-like"/>
</dbReference>
<evidence type="ECO:0000256" key="3">
    <source>
        <dbReference type="ARBA" id="ARBA00023237"/>
    </source>
</evidence>
<dbReference type="InterPro" id="IPR006690">
    <property type="entry name" value="OMPA-like_CS"/>
</dbReference>
<evidence type="ECO:0000256" key="1">
    <source>
        <dbReference type="ARBA" id="ARBA00004442"/>
    </source>
</evidence>
<dbReference type="PRINTS" id="PR01021">
    <property type="entry name" value="OMPADOMAIN"/>
</dbReference>
<dbReference type="InterPro" id="IPR036737">
    <property type="entry name" value="OmpA-like_sf"/>
</dbReference>
<evidence type="ECO:0000256" key="2">
    <source>
        <dbReference type="ARBA" id="ARBA00023136"/>
    </source>
</evidence>
<dbReference type="SUPFAM" id="SSF103088">
    <property type="entry name" value="OmpA-like"/>
    <property type="match status" value="1"/>
</dbReference>
<comment type="subcellular location">
    <subcellularLocation>
        <location evidence="1">Cell outer membrane</location>
    </subcellularLocation>
</comment>
<dbReference type="InterPro" id="IPR006664">
    <property type="entry name" value="OMP_bac"/>
</dbReference>
<dbReference type="PRINTS" id="PR01023">
    <property type="entry name" value="NAFLGMOTY"/>
</dbReference>
<dbReference type="InterPro" id="IPR050330">
    <property type="entry name" value="Bact_OuterMem_StrucFunc"/>
</dbReference>
<comment type="caution">
    <text evidence="7">The sequence shown here is derived from an EMBL/GenBank/DDBJ whole genome shotgun (WGS) entry which is preliminary data.</text>
</comment>
<name>A0A558CLP1_9GAMM</name>
<feature type="domain" description="OmpA-like" evidence="6">
    <location>
        <begin position="111"/>
        <end position="229"/>
    </location>
</feature>
<sequence length="230" mass="24741">MRDNLARETRILQPNRLIAPLMIAFLIGGCTTTDPYTRETKTSNTAKGAGIGAVAGGIIGALVNKKDRGKGALVGAALGGAAGGGIGYYMDQQEAELRRALEGTGVSVTRQGEHITLNMPGNITFDTNRTEVKQAFYPVLDSVGIVLEKFNRSNIEVAGHTDSTGSREYNQQLSEKRASSVARYLESQRVDPRRIFTQGYGETSPVADNTTVSGRSINRRVEIQILAPRA</sequence>
<dbReference type="Pfam" id="PF00691">
    <property type="entry name" value="OmpA"/>
    <property type="match status" value="1"/>
</dbReference>
<dbReference type="GO" id="GO:0009279">
    <property type="term" value="C:cell outer membrane"/>
    <property type="evidence" value="ECO:0007669"/>
    <property type="project" value="UniProtKB-SubCell"/>
</dbReference>